<evidence type="ECO:0000256" key="1">
    <source>
        <dbReference type="SAM" id="SignalP"/>
    </source>
</evidence>
<dbReference type="GO" id="GO:0016853">
    <property type="term" value="F:isomerase activity"/>
    <property type="evidence" value="ECO:0007669"/>
    <property type="project" value="UniProtKB-KW"/>
</dbReference>
<gene>
    <name evidence="3" type="ORF">AMRN_2427</name>
    <name evidence="4" type="ORF">CPH92_01450</name>
</gene>
<sequence>MSFISKILFISLFLITSISANSIDDKILEFEKNRFSNNKRVEIKNLSINFKKSLSVKNWYGYIIDIDAKIADKNVKAKDIVFSNGTVVSPDLFDIKTGNSLKEMMTLPLTSKYYDKKRLIAGNHNAKDKIVIFSDPLCPFCLDYVPDIIKFVNKNSQNIALYYYHFPLLQIHKAANALSKAMLVASNKGVKDVTLKVYEADFDPYFNSNETDEKKILNAFNKVLKTNIKLDEIQSKEIQKEIETDILMGEYVMVEGTPTIFVNGEQDKTKNKYKQLGR</sequence>
<proteinExistence type="predicted"/>
<feature type="domain" description="Thioredoxin-like fold" evidence="2">
    <location>
        <begin position="118"/>
        <end position="277"/>
    </location>
</feature>
<dbReference type="EMBL" id="CP032101">
    <property type="protein sequence ID" value="AXX88129.1"/>
    <property type="molecule type" value="Genomic_DNA"/>
</dbReference>
<protein>
    <submittedName>
        <fullName evidence="4">Disulfide bond formation protein DsbA</fullName>
    </submittedName>
    <submittedName>
        <fullName evidence="3">Protein disulfide isomerase</fullName>
    </submittedName>
</protein>
<dbReference type="AlphaFoldDB" id="A0A347TNF1"/>
<dbReference type="SUPFAM" id="SSF52833">
    <property type="entry name" value="Thioredoxin-like"/>
    <property type="match status" value="1"/>
</dbReference>
<reference evidence="4" key="2">
    <citation type="submission" date="2017-09" db="EMBL/GenBank/DDBJ databases">
        <authorList>
            <person name="Perez-Cataluna A."/>
            <person name="Figueras M.J."/>
            <person name="Salas-Masso N."/>
        </authorList>
    </citation>
    <scope>NUCLEOTIDE SEQUENCE</scope>
    <source>
        <strain evidence="4">CECT 7727</strain>
    </source>
</reference>
<feature type="signal peptide" evidence="1">
    <location>
        <begin position="1"/>
        <end position="22"/>
    </location>
</feature>
<dbReference type="InterPro" id="IPR051470">
    <property type="entry name" value="Thiol:disulfide_interchange"/>
</dbReference>
<evidence type="ECO:0000313" key="3">
    <source>
        <dbReference type="EMBL" id="AXX88129.1"/>
    </source>
</evidence>
<evidence type="ECO:0000313" key="4">
    <source>
        <dbReference type="EMBL" id="PHO16458.1"/>
    </source>
</evidence>
<feature type="chain" id="PRO_5017683130" evidence="1">
    <location>
        <begin position="23"/>
        <end position="278"/>
    </location>
</feature>
<dbReference type="CDD" id="cd02972">
    <property type="entry name" value="DsbA_family"/>
    <property type="match status" value="1"/>
</dbReference>
<name>A0A347TNF1_9BACT</name>
<dbReference type="KEGG" id="amar:AMRN_2427"/>
<dbReference type="PANTHER" id="PTHR35272:SF3">
    <property type="entry name" value="THIOL:DISULFIDE INTERCHANGE PROTEIN DSBC"/>
    <property type="match status" value="1"/>
</dbReference>
<dbReference type="RefSeq" id="WP_099310033.1">
    <property type="nucleotide sequence ID" value="NZ_CP032101.1"/>
</dbReference>
<dbReference type="InterPro" id="IPR012336">
    <property type="entry name" value="Thioredoxin-like_fold"/>
</dbReference>
<reference evidence="5" key="1">
    <citation type="submission" date="2017-09" db="EMBL/GenBank/DDBJ databases">
        <title>Arcobacter canalis sp. nov., a new species isolated from a water canal contaminated with urban sewage.</title>
        <authorList>
            <person name="Perez-Cataluna A."/>
            <person name="Salas-Masso N."/>
            <person name="Figueras M.J."/>
        </authorList>
    </citation>
    <scope>NUCLEOTIDE SEQUENCE [LARGE SCALE GENOMIC DNA]</scope>
    <source>
        <strain evidence="5">CECT 7727</strain>
    </source>
</reference>
<dbReference type="Pfam" id="PF13462">
    <property type="entry name" value="Thioredoxin_4"/>
    <property type="match status" value="1"/>
</dbReference>
<evidence type="ECO:0000313" key="5">
    <source>
        <dbReference type="Proteomes" id="UP000224740"/>
    </source>
</evidence>
<accession>A0A347TNF1</accession>
<evidence type="ECO:0000313" key="6">
    <source>
        <dbReference type="Proteomes" id="UP000264693"/>
    </source>
</evidence>
<keyword evidence="5" id="KW-1185">Reference proteome</keyword>
<reference evidence="3 6" key="3">
    <citation type="submission" date="2018-08" db="EMBL/GenBank/DDBJ databases">
        <title>Complete genome of the Arcobacter marinus type strain JCM 15502.</title>
        <authorList>
            <person name="Miller W.G."/>
            <person name="Yee E."/>
            <person name="Huynh S."/>
            <person name="Parker C.T."/>
        </authorList>
    </citation>
    <scope>NUCLEOTIDE SEQUENCE [LARGE SCALE GENOMIC DNA]</scope>
    <source>
        <strain evidence="3 6">JCM 15502</strain>
    </source>
</reference>
<dbReference type="EMBL" id="NXAO01000006">
    <property type="protein sequence ID" value="PHO16458.1"/>
    <property type="molecule type" value="Genomic_DNA"/>
</dbReference>
<dbReference type="Gene3D" id="3.40.30.10">
    <property type="entry name" value="Glutaredoxin"/>
    <property type="match status" value="1"/>
</dbReference>
<dbReference type="PANTHER" id="PTHR35272">
    <property type="entry name" value="THIOL:DISULFIDE INTERCHANGE PROTEIN DSBC-RELATED"/>
    <property type="match status" value="1"/>
</dbReference>
<evidence type="ECO:0000259" key="2">
    <source>
        <dbReference type="Pfam" id="PF13462"/>
    </source>
</evidence>
<organism evidence="3 6">
    <name type="scientific">Malaciobacter marinus</name>
    <dbReference type="NCBI Taxonomy" id="505249"/>
    <lineage>
        <taxon>Bacteria</taxon>
        <taxon>Pseudomonadati</taxon>
        <taxon>Campylobacterota</taxon>
        <taxon>Epsilonproteobacteria</taxon>
        <taxon>Campylobacterales</taxon>
        <taxon>Arcobacteraceae</taxon>
        <taxon>Malaciobacter</taxon>
    </lineage>
</organism>
<dbReference type="Proteomes" id="UP000224740">
    <property type="component" value="Unassembled WGS sequence"/>
</dbReference>
<keyword evidence="3" id="KW-0413">Isomerase</keyword>
<dbReference type="Proteomes" id="UP000264693">
    <property type="component" value="Chromosome"/>
</dbReference>
<dbReference type="InterPro" id="IPR036249">
    <property type="entry name" value="Thioredoxin-like_sf"/>
</dbReference>
<keyword evidence="1" id="KW-0732">Signal</keyword>